<dbReference type="SUPFAM" id="SSF51419">
    <property type="entry name" value="PLP-binding barrel"/>
    <property type="match status" value="1"/>
</dbReference>
<dbReference type="OrthoDB" id="9813814at2"/>
<dbReference type="Pfam" id="PF00842">
    <property type="entry name" value="Ala_racemase_C"/>
    <property type="match status" value="1"/>
</dbReference>
<evidence type="ECO:0000256" key="4">
    <source>
        <dbReference type="ARBA" id="ARBA00023235"/>
    </source>
</evidence>
<dbReference type="InterPro" id="IPR020622">
    <property type="entry name" value="Ala_racemase_pyridoxalP-BS"/>
</dbReference>
<comment type="cofactor">
    <cofactor evidence="2 5 6">
        <name>pyridoxal 5'-phosphate</name>
        <dbReference type="ChEBI" id="CHEBI:597326"/>
    </cofactor>
</comment>
<evidence type="ECO:0000256" key="7">
    <source>
        <dbReference type="PIRSR" id="PIRSR600821-52"/>
    </source>
</evidence>
<dbReference type="KEGG" id="tfr:BR63_09890"/>
<reference evidence="9 10" key="1">
    <citation type="journal article" date="2019" name="Front. Microbiol.">
        <title>Thermoanaerosceptrum fracticalcis gen. nov. sp. nov., a Novel Fumarate-Fermenting Microorganism From a Deep Fractured Carbonate Aquifer of the US Great Basin.</title>
        <authorList>
            <person name="Hamilton-Brehm S.D."/>
            <person name="Stewart L.E."/>
            <person name="Zavarin M."/>
            <person name="Caldwell M."/>
            <person name="Lawson P.A."/>
            <person name="Onstott T.C."/>
            <person name="Grzymski J."/>
            <person name="Neveux I."/>
            <person name="Lollar B.S."/>
            <person name="Russell C.E."/>
            <person name="Moser D.P."/>
        </authorList>
    </citation>
    <scope>NUCLEOTIDE SEQUENCE [LARGE SCALE GENOMIC DNA]</scope>
    <source>
        <strain evidence="9 10">DRI-13</strain>
    </source>
</reference>
<dbReference type="InterPro" id="IPR029066">
    <property type="entry name" value="PLP-binding_barrel"/>
</dbReference>
<evidence type="ECO:0000256" key="3">
    <source>
        <dbReference type="ARBA" id="ARBA00022898"/>
    </source>
</evidence>
<evidence type="ECO:0000256" key="6">
    <source>
        <dbReference type="PIRSR" id="PIRSR600821-50"/>
    </source>
</evidence>
<dbReference type="EMBL" id="CP045798">
    <property type="protein sequence ID" value="QNB48381.1"/>
    <property type="molecule type" value="Genomic_DNA"/>
</dbReference>
<dbReference type="InterPro" id="IPR009006">
    <property type="entry name" value="Ala_racemase/Decarboxylase_C"/>
</dbReference>
<dbReference type="Gene3D" id="3.20.20.10">
    <property type="entry name" value="Alanine racemase"/>
    <property type="match status" value="1"/>
</dbReference>
<dbReference type="GO" id="GO:0030632">
    <property type="term" value="P:D-alanine biosynthetic process"/>
    <property type="evidence" value="ECO:0007669"/>
    <property type="project" value="UniProtKB-UniRule"/>
</dbReference>
<evidence type="ECO:0000259" key="8">
    <source>
        <dbReference type="SMART" id="SM01005"/>
    </source>
</evidence>
<evidence type="ECO:0000313" key="10">
    <source>
        <dbReference type="Proteomes" id="UP000515847"/>
    </source>
</evidence>
<dbReference type="Pfam" id="PF01168">
    <property type="entry name" value="Ala_racemase_N"/>
    <property type="match status" value="1"/>
</dbReference>
<dbReference type="FunFam" id="2.40.37.10:FF:000006">
    <property type="entry name" value="Alanine racemase"/>
    <property type="match status" value="1"/>
</dbReference>
<dbReference type="PANTHER" id="PTHR30511">
    <property type="entry name" value="ALANINE RACEMASE"/>
    <property type="match status" value="1"/>
</dbReference>
<dbReference type="Gene3D" id="2.40.37.10">
    <property type="entry name" value="Lyase, Ornithine Decarboxylase, Chain A, domain 1"/>
    <property type="match status" value="1"/>
</dbReference>
<gene>
    <name evidence="9" type="ORF">BR63_09890</name>
</gene>
<dbReference type="InterPro" id="IPR000821">
    <property type="entry name" value="Ala_racemase"/>
</dbReference>
<accession>A0A7G6E8H7</accession>
<dbReference type="GO" id="GO:0008784">
    <property type="term" value="F:alanine racemase activity"/>
    <property type="evidence" value="ECO:0007669"/>
    <property type="project" value="UniProtKB-UniRule"/>
</dbReference>
<dbReference type="InterPro" id="IPR001608">
    <property type="entry name" value="Ala_racemase_N"/>
</dbReference>
<dbReference type="NCBIfam" id="TIGR00492">
    <property type="entry name" value="alr"/>
    <property type="match status" value="1"/>
</dbReference>
<dbReference type="PRINTS" id="PR00992">
    <property type="entry name" value="ALARACEMASE"/>
</dbReference>
<evidence type="ECO:0000256" key="1">
    <source>
        <dbReference type="ARBA" id="ARBA00000316"/>
    </source>
</evidence>
<dbReference type="CDD" id="cd00430">
    <property type="entry name" value="PLPDE_III_AR"/>
    <property type="match status" value="1"/>
</dbReference>
<dbReference type="GO" id="GO:0009252">
    <property type="term" value="P:peptidoglycan biosynthetic process"/>
    <property type="evidence" value="ECO:0007669"/>
    <property type="project" value="TreeGrafter"/>
</dbReference>
<dbReference type="PANTHER" id="PTHR30511:SF0">
    <property type="entry name" value="ALANINE RACEMASE, CATABOLIC-RELATED"/>
    <property type="match status" value="1"/>
</dbReference>
<feature type="binding site" evidence="5 7">
    <location>
        <position position="135"/>
    </location>
    <ligand>
        <name>substrate</name>
    </ligand>
</feature>
<dbReference type="GO" id="GO:0030170">
    <property type="term" value="F:pyridoxal phosphate binding"/>
    <property type="evidence" value="ECO:0007669"/>
    <property type="project" value="UniProtKB-UniRule"/>
</dbReference>
<protein>
    <recommendedName>
        <fullName evidence="5">Alanine racemase</fullName>
        <ecNumber evidence="5">5.1.1.1</ecNumber>
    </recommendedName>
</protein>
<dbReference type="Proteomes" id="UP000515847">
    <property type="component" value="Chromosome"/>
</dbReference>
<proteinExistence type="inferred from homology"/>
<dbReference type="HAMAP" id="MF_01201">
    <property type="entry name" value="Ala_racemase"/>
    <property type="match status" value="1"/>
</dbReference>
<name>A0A7G6E8H7_THEFR</name>
<keyword evidence="3 5" id="KW-0663">Pyridoxal phosphate</keyword>
<dbReference type="PROSITE" id="PS00395">
    <property type="entry name" value="ALANINE_RACEMASE"/>
    <property type="match status" value="1"/>
</dbReference>
<sequence length="376" mass="41658">MLERPVWAEISLPNIIHNYREVRRLVGPAVQVMAIVKANAYGHGAVEVAKSLDKAGADRFGVAIMNEAVQLRENGIEKPILILGWTPKEDYRRALLNGITLTVFSLEEAQELSRISTEIAKKAVIHLKIDTGMGRIGLRPNELSLKEIEKILSLPALEVEGIFTHMAKADEKDKSFTRQQLALFEQFVKEIEDKTGFKFKIKHAANSAAIIDHPEAYFDMVRPGIMLYGLEPSGEVELEKVSLKQAISLRAMVSHVKEVPPGTPISYGGRFITKDNSLIATLPLGYADGYSRLLSGQAQVIYRGQLAPVVGRICMDQCMFDATGLEPQVKQGDMVTLIGHDGDKFISVDELAQKLGTINYEITCMISARVPRVYVK</sequence>
<dbReference type="UniPathway" id="UPA00042">
    <property type="reaction ID" value="UER00497"/>
</dbReference>
<dbReference type="InterPro" id="IPR011079">
    <property type="entry name" value="Ala_racemase_C"/>
</dbReference>
<evidence type="ECO:0000256" key="2">
    <source>
        <dbReference type="ARBA" id="ARBA00001933"/>
    </source>
</evidence>
<dbReference type="SMART" id="SM01005">
    <property type="entry name" value="Ala_racemase_C"/>
    <property type="match status" value="1"/>
</dbReference>
<organism evidence="9 10">
    <name type="scientific">Thermanaerosceptrum fracticalcis</name>
    <dbReference type="NCBI Taxonomy" id="1712410"/>
    <lineage>
        <taxon>Bacteria</taxon>
        <taxon>Bacillati</taxon>
        <taxon>Bacillota</taxon>
        <taxon>Clostridia</taxon>
        <taxon>Eubacteriales</taxon>
        <taxon>Peptococcaceae</taxon>
        <taxon>Thermanaerosceptrum</taxon>
    </lineage>
</organism>
<feature type="active site" description="Proton acceptor; specific for L-alanine" evidence="5">
    <location>
        <position position="267"/>
    </location>
</feature>
<comment type="similarity">
    <text evidence="5">Belongs to the alanine racemase family.</text>
</comment>
<feature type="domain" description="Alanine racemase C-terminal" evidence="8">
    <location>
        <begin position="246"/>
        <end position="375"/>
    </location>
</feature>
<evidence type="ECO:0000313" key="9">
    <source>
        <dbReference type="EMBL" id="QNB48381.1"/>
    </source>
</evidence>
<evidence type="ECO:0000256" key="5">
    <source>
        <dbReference type="HAMAP-Rule" id="MF_01201"/>
    </source>
</evidence>
<feature type="modified residue" description="N6-(pyridoxal phosphate)lysine" evidence="5 6">
    <location>
        <position position="37"/>
    </location>
</feature>
<feature type="binding site" evidence="5 7">
    <location>
        <position position="315"/>
    </location>
    <ligand>
        <name>substrate</name>
    </ligand>
</feature>
<feature type="active site" description="Proton acceptor; specific for D-alanine" evidence="5">
    <location>
        <position position="37"/>
    </location>
</feature>
<comment type="function">
    <text evidence="5">Catalyzes the interconversion of L-alanine and D-alanine. May also act on other amino acids.</text>
</comment>
<dbReference type="GO" id="GO:0005829">
    <property type="term" value="C:cytosol"/>
    <property type="evidence" value="ECO:0007669"/>
    <property type="project" value="TreeGrafter"/>
</dbReference>
<comment type="pathway">
    <text evidence="5">Amino-acid biosynthesis; D-alanine biosynthesis; D-alanine from L-alanine: step 1/1.</text>
</comment>
<dbReference type="FunFam" id="3.20.20.10:FF:000002">
    <property type="entry name" value="Alanine racemase"/>
    <property type="match status" value="1"/>
</dbReference>
<keyword evidence="4 5" id="KW-0413">Isomerase</keyword>
<dbReference type="EC" id="5.1.1.1" evidence="5"/>
<keyword evidence="10" id="KW-1185">Reference proteome</keyword>
<dbReference type="SUPFAM" id="SSF50621">
    <property type="entry name" value="Alanine racemase C-terminal domain-like"/>
    <property type="match status" value="1"/>
</dbReference>
<comment type="catalytic activity">
    <reaction evidence="1 5">
        <text>L-alanine = D-alanine</text>
        <dbReference type="Rhea" id="RHEA:20249"/>
        <dbReference type="ChEBI" id="CHEBI:57416"/>
        <dbReference type="ChEBI" id="CHEBI:57972"/>
        <dbReference type="EC" id="5.1.1.1"/>
    </reaction>
</comment>
<dbReference type="AlphaFoldDB" id="A0A7G6E8H7"/>